<dbReference type="PANTHER" id="PTHR30290">
    <property type="entry name" value="PERIPLASMIC BINDING COMPONENT OF ABC TRANSPORTER"/>
    <property type="match status" value="1"/>
</dbReference>
<dbReference type="InterPro" id="IPR000914">
    <property type="entry name" value="SBP_5_dom"/>
</dbReference>
<sequence length="285" mass="30819">MSRRSHIDRRALFTSGAAAALLAASGVSAAGLPKQGGRLRMALSGADRRDNWTMGDGLFMLVARQGLVFDTLTEVAADGTLRPELAVDWRASGDGRIWTFDLRPDVRFHDGKPFSSADAATSLAPHLDAELVPLGPHELQIRLTVPDAGLPLRLAQPEHVIRSAHAPGSGIGTGLYQVKRFEAGQRLLTARVAQHYKDGSAGWFDEVELTSIPSEMVRRQALGEYLVDAADLHDARGLAGFPDIVLLPDARDPVQAVSADLAQPAQISNLRPLDNLRAAERWWFG</sequence>
<dbReference type="Pfam" id="PF00496">
    <property type="entry name" value="SBP_bac_5"/>
    <property type="match status" value="1"/>
</dbReference>
<dbReference type="GO" id="GO:1904680">
    <property type="term" value="F:peptide transmembrane transporter activity"/>
    <property type="evidence" value="ECO:0007669"/>
    <property type="project" value="TreeGrafter"/>
</dbReference>
<feature type="signal peptide" evidence="5">
    <location>
        <begin position="1"/>
        <end position="29"/>
    </location>
</feature>
<dbReference type="STRING" id="83219.PM02_06005"/>
<dbReference type="InterPro" id="IPR039424">
    <property type="entry name" value="SBP_5"/>
</dbReference>
<dbReference type="GO" id="GO:0015833">
    <property type="term" value="P:peptide transport"/>
    <property type="evidence" value="ECO:0007669"/>
    <property type="project" value="TreeGrafter"/>
</dbReference>
<evidence type="ECO:0000256" key="5">
    <source>
        <dbReference type="SAM" id="SignalP"/>
    </source>
</evidence>
<dbReference type="PROSITE" id="PS51318">
    <property type="entry name" value="TAT"/>
    <property type="match status" value="1"/>
</dbReference>
<keyword evidence="8" id="KW-1185">Reference proteome</keyword>
<feature type="domain" description="Solute-binding protein family 5" evidence="6">
    <location>
        <begin position="81"/>
        <end position="222"/>
    </location>
</feature>
<evidence type="ECO:0000256" key="1">
    <source>
        <dbReference type="ARBA" id="ARBA00004418"/>
    </source>
</evidence>
<evidence type="ECO:0000259" key="6">
    <source>
        <dbReference type="Pfam" id="PF00496"/>
    </source>
</evidence>
<comment type="caution">
    <text evidence="7">The sequence shown here is derived from an EMBL/GenBank/DDBJ whole genome shotgun (WGS) entry which is preliminary data.</text>
</comment>
<comment type="subcellular location">
    <subcellularLocation>
        <location evidence="1">Periplasm</location>
    </subcellularLocation>
</comment>
<dbReference type="SUPFAM" id="SSF53850">
    <property type="entry name" value="Periplasmic binding protein-like II"/>
    <property type="match status" value="1"/>
</dbReference>
<proteinExistence type="inferred from homology"/>
<dbReference type="InterPro" id="IPR006311">
    <property type="entry name" value="TAT_signal"/>
</dbReference>
<keyword evidence="4 5" id="KW-0732">Signal</keyword>
<evidence type="ECO:0000256" key="2">
    <source>
        <dbReference type="ARBA" id="ARBA00005695"/>
    </source>
</evidence>
<evidence type="ECO:0000256" key="3">
    <source>
        <dbReference type="ARBA" id="ARBA00022448"/>
    </source>
</evidence>
<evidence type="ECO:0000313" key="7">
    <source>
        <dbReference type="EMBL" id="KAJ03867.1"/>
    </source>
</evidence>
<protein>
    <submittedName>
        <fullName evidence="7">Peptide ABC transporter substrate-binding protein</fullName>
    </submittedName>
</protein>
<dbReference type="Gene3D" id="3.40.190.10">
    <property type="entry name" value="Periplasmic binding protein-like II"/>
    <property type="match status" value="1"/>
</dbReference>
<feature type="chain" id="PRO_5001611459" evidence="5">
    <location>
        <begin position="30"/>
        <end position="285"/>
    </location>
</feature>
<dbReference type="AlphaFoldDB" id="A0A061SSI5"/>
<reference evidence="7 8" key="1">
    <citation type="journal article" date="2014" name="Genome Announc.">
        <title>Draft Genome Sequences of Two Isolates of the Roseobacter Group, Sulfitobacter sp. Strains 3SOLIMAR09 and 1FIGIMAR09, from Harbors of Mallorca Island (Mediterranean Sea).</title>
        <authorList>
            <person name="Mas-Llado M."/>
            <person name="Pina-Villalonga J.M."/>
            <person name="Brunet-Galmes I."/>
            <person name="Nogales B."/>
            <person name="Bosch R."/>
        </authorList>
    </citation>
    <scope>NUCLEOTIDE SEQUENCE [LARGE SCALE GENOMIC DNA]</scope>
    <source>
        <strain evidence="7 8">1FIGIMAR09</strain>
    </source>
</reference>
<evidence type="ECO:0000313" key="8">
    <source>
        <dbReference type="Proteomes" id="UP000027337"/>
    </source>
</evidence>
<keyword evidence="3" id="KW-0813">Transport</keyword>
<evidence type="ECO:0000256" key="4">
    <source>
        <dbReference type="ARBA" id="ARBA00022729"/>
    </source>
</evidence>
<dbReference type="Proteomes" id="UP000027337">
    <property type="component" value="Unassembled WGS sequence"/>
</dbReference>
<organism evidence="7 8">
    <name type="scientific">Sulfitobacter mediterraneus</name>
    <dbReference type="NCBI Taxonomy" id="83219"/>
    <lineage>
        <taxon>Bacteria</taxon>
        <taxon>Pseudomonadati</taxon>
        <taxon>Pseudomonadota</taxon>
        <taxon>Alphaproteobacteria</taxon>
        <taxon>Rhodobacterales</taxon>
        <taxon>Roseobacteraceae</taxon>
        <taxon>Sulfitobacter</taxon>
    </lineage>
</organism>
<gene>
    <name evidence="7" type="ORF">PM02_06005</name>
</gene>
<dbReference type="EMBL" id="JEMU01000004">
    <property type="protein sequence ID" value="KAJ03867.1"/>
    <property type="molecule type" value="Genomic_DNA"/>
</dbReference>
<dbReference type="PANTHER" id="PTHR30290:SF9">
    <property type="entry name" value="OLIGOPEPTIDE-BINDING PROTEIN APPA"/>
    <property type="match status" value="1"/>
</dbReference>
<dbReference type="eggNOG" id="COG0747">
    <property type="taxonomic scope" value="Bacteria"/>
</dbReference>
<name>A0A061SSI5_9RHOB</name>
<dbReference type="RefSeq" id="WP_037906249.1">
    <property type="nucleotide sequence ID" value="NZ_JEMU01000004.1"/>
</dbReference>
<accession>A0A061SSI5</accession>
<comment type="similarity">
    <text evidence="2">Belongs to the bacterial solute-binding protein 5 family.</text>
</comment>